<dbReference type="EMBL" id="JAPFRF010000024">
    <property type="protein sequence ID" value="KAJ7303271.1"/>
    <property type="molecule type" value="Genomic_DNA"/>
</dbReference>
<organism evidence="2 3">
    <name type="scientific">Phrynocephalus forsythii</name>
    <dbReference type="NCBI Taxonomy" id="171643"/>
    <lineage>
        <taxon>Eukaryota</taxon>
        <taxon>Metazoa</taxon>
        <taxon>Chordata</taxon>
        <taxon>Craniata</taxon>
        <taxon>Vertebrata</taxon>
        <taxon>Euteleostomi</taxon>
        <taxon>Lepidosauria</taxon>
        <taxon>Squamata</taxon>
        <taxon>Bifurcata</taxon>
        <taxon>Unidentata</taxon>
        <taxon>Episquamata</taxon>
        <taxon>Toxicofera</taxon>
        <taxon>Iguania</taxon>
        <taxon>Acrodonta</taxon>
        <taxon>Agamidae</taxon>
        <taxon>Agaminae</taxon>
        <taxon>Phrynocephalus</taxon>
    </lineage>
</organism>
<comment type="caution">
    <text evidence="2">The sequence shown here is derived from an EMBL/GenBank/DDBJ whole genome shotgun (WGS) entry which is preliminary data.</text>
</comment>
<feature type="region of interest" description="Disordered" evidence="1">
    <location>
        <begin position="88"/>
        <end position="116"/>
    </location>
</feature>
<accession>A0A9Q1APU5</accession>
<evidence type="ECO:0000256" key="1">
    <source>
        <dbReference type="SAM" id="MobiDB-lite"/>
    </source>
</evidence>
<keyword evidence="3" id="KW-1185">Reference proteome</keyword>
<sequence length="461" mass="50889">MAAEEVVSCFDFEPEATTEQRAKLEEQDLAASDSGRRAGKTPGPIEASQEGFAPACVKQEPEGGRQGCWEAQWQRFLKPLWPYRETAADSTKMASSDPSAWPPFREDEEEEDDAEIPALVVEKRAYWKEKNPSVKTKGFDWILPVKIQHFVSQNHNKGESSENQHRIDTIDEEIDMALEPFKEESDGEGSSDSWQRVILGEIKQEEEEDDDRDAAALEESGSRDWPVAGASLEEEEVISVALGACSTALYALGEEMAAEDAGGVPALGFQIQAELEKGMKEEQMHPTGLKTGPSSPASDWAGETERREGPSQPEEMKPEPEERLKQCWEAQWQHFLKDMESSQLEGGSSQLLPSLGRAGAFLPHLGQSEHSRGKKLAHFLSGTDLSLQREKAWERCSFVPFHGIKGGLRRPQNPLGLFIHSAQGYSHLTAGGFLGSLVEESPPSPFAIPPPLKKELKISPG</sequence>
<reference evidence="2" key="1">
    <citation type="journal article" date="2023" name="DNA Res.">
        <title>Chromosome-level genome assembly of Phrynocephalus forsythii using third-generation DNA sequencing and Hi-C analysis.</title>
        <authorList>
            <person name="Qi Y."/>
            <person name="Zhao W."/>
            <person name="Zhao Y."/>
            <person name="Niu C."/>
            <person name="Cao S."/>
            <person name="Zhang Y."/>
        </authorList>
    </citation>
    <scope>NUCLEOTIDE SEQUENCE</scope>
    <source>
        <tissue evidence="2">Muscle</tissue>
    </source>
</reference>
<dbReference type="AlphaFoldDB" id="A0A9Q1APU5"/>
<protein>
    <submittedName>
        <fullName evidence="2">Uncharacterized protein</fullName>
    </submittedName>
</protein>
<proteinExistence type="predicted"/>
<feature type="region of interest" description="Disordered" evidence="1">
    <location>
        <begin position="1"/>
        <end position="52"/>
    </location>
</feature>
<dbReference type="Proteomes" id="UP001142489">
    <property type="component" value="Unassembled WGS sequence"/>
</dbReference>
<evidence type="ECO:0000313" key="2">
    <source>
        <dbReference type="EMBL" id="KAJ7303271.1"/>
    </source>
</evidence>
<name>A0A9Q1APU5_9SAUR</name>
<feature type="region of interest" description="Disordered" evidence="1">
    <location>
        <begin position="202"/>
        <end position="226"/>
    </location>
</feature>
<feature type="compositionally biased region" description="Acidic residues" evidence="1">
    <location>
        <begin position="106"/>
        <end position="115"/>
    </location>
</feature>
<gene>
    <name evidence="2" type="ORF">JRQ81_012210</name>
</gene>
<evidence type="ECO:0000313" key="3">
    <source>
        <dbReference type="Proteomes" id="UP001142489"/>
    </source>
</evidence>
<feature type="region of interest" description="Disordered" evidence="1">
    <location>
        <begin position="281"/>
        <end position="323"/>
    </location>
</feature>
<feature type="compositionally biased region" description="Basic and acidic residues" evidence="1">
    <location>
        <begin position="303"/>
        <end position="323"/>
    </location>
</feature>
<feature type="compositionally biased region" description="Polar residues" evidence="1">
    <location>
        <begin position="88"/>
        <end position="98"/>
    </location>
</feature>